<name>A0A0D3JAU2_EMIH1</name>
<reference evidence="3" key="1">
    <citation type="journal article" date="2013" name="Nature">
        <title>Pan genome of the phytoplankton Emiliania underpins its global distribution.</title>
        <authorList>
            <person name="Read B.A."/>
            <person name="Kegel J."/>
            <person name="Klute M.J."/>
            <person name="Kuo A."/>
            <person name="Lefebvre S.C."/>
            <person name="Maumus F."/>
            <person name="Mayer C."/>
            <person name="Miller J."/>
            <person name="Monier A."/>
            <person name="Salamov A."/>
            <person name="Young J."/>
            <person name="Aguilar M."/>
            <person name="Claverie J.M."/>
            <person name="Frickenhaus S."/>
            <person name="Gonzalez K."/>
            <person name="Herman E.K."/>
            <person name="Lin Y.C."/>
            <person name="Napier J."/>
            <person name="Ogata H."/>
            <person name="Sarno A.F."/>
            <person name="Shmutz J."/>
            <person name="Schroeder D."/>
            <person name="de Vargas C."/>
            <person name="Verret F."/>
            <person name="von Dassow P."/>
            <person name="Valentin K."/>
            <person name="Van de Peer Y."/>
            <person name="Wheeler G."/>
            <person name="Dacks J.B."/>
            <person name="Delwiche C.F."/>
            <person name="Dyhrman S.T."/>
            <person name="Glockner G."/>
            <person name="John U."/>
            <person name="Richards T."/>
            <person name="Worden A.Z."/>
            <person name="Zhang X."/>
            <person name="Grigoriev I.V."/>
            <person name="Allen A.E."/>
            <person name="Bidle K."/>
            <person name="Borodovsky M."/>
            <person name="Bowler C."/>
            <person name="Brownlee C."/>
            <person name="Cock J.M."/>
            <person name="Elias M."/>
            <person name="Gladyshev V.N."/>
            <person name="Groth M."/>
            <person name="Guda C."/>
            <person name="Hadaegh A."/>
            <person name="Iglesias-Rodriguez M.D."/>
            <person name="Jenkins J."/>
            <person name="Jones B.M."/>
            <person name="Lawson T."/>
            <person name="Leese F."/>
            <person name="Lindquist E."/>
            <person name="Lobanov A."/>
            <person name="Lomsadze A."/>
            <person name="Malik S.B."/>
            <person name="Marsh M.E."/>
            <person name="Mackinder L."/>
            <person name="Mock T."/>
            <person name="Mueller-Roeber B."/>
            <person name="Pagarete A."/>
            <person name="Parker M."/>
            <person name="Probert I."/>
            <person name="Quesneville H."/>
            <person name="Raines C."/>
            <person name="Rensing S.A."/>
            <person name="Riano-Pachon D.M."/>
            <person name="Richier S."/>
            <person name="Rokitta S."/>
            <person name="Shiraiwa Y."/>
            <person name="Soanes D.M."/>
            <person name="van der Giezen M."/>
            <person name="Wahlund T.M."/>
            <person name="Williams B."/>
            <person name="Wilson W."/>
            <person name="Wolfe G."/>
            <person name="Wurch L.L."/>
        </authorList>
    </citation>
    <scope>NUCLEOTIDE SEQUENCE</scope>
</reference>
<dbReference type="SUPFAM" id="SSF54236">
    <property type="entry name" value="Ubiquitin-like"/>
    <property type="match status" value="1"/>
</dbReference>
<dbReference type="SMART" id="SM00213">
    <property type="entry name" value="UBQ"/>
    <property type="match status" value="1"/>
</dbReference>
<dbReference type="InterPro" id="IPR000626">
    <property type="entry name" value="Ubiquitin-like_dom"/>
</dbReference>
<dbReference type="CDD" id="cd17039">
    <property type="entry name" value="Ubl_ubiquitin_like"/>
    <property type="match status" value="1"/>
</dbReference>
<keyword evidence="3" id="KW-1185">Reference proteome</keyword>
<sequence>MEPDYNAANDLVKRVMAGLGKFEHPSTRLLADAAWLATARAGAAQARLPLQLTLQTLTGRAIQVEAHGNWSTLDLFNAISVQEGIPVDQLRLLHANTDRQLSLHDAHDLHGQGITNDAVLTLVLRLRGGCYRTGSSG</sequence>
<proteinExistence type="predicted"/>
<accession>A0A0D3JAU2</accession>
<protein>
    <recommendedName>
        <fullName evidence="1">Ubiquitin-like domain-containing protein</fullName>
    </recommendedName>
</protein>
<dbReference type="Proteomes" id="UP000013827">
    <property type="component" value="Unassembled WGS sequence"/>
</dbReference>
<evidence type="ECO:0000313" key="3">
    <source>
        <dbReference type="Proteomes" id="UP000013827"/>
    </source>
</evidence>
<dbReference type="AlphaFoldDB" id="A0A0D3JAU2"/>
<reference evidence="2" key="2">
    <citation type="submission" date="2024-10" db="UniProtKB">
        <authorList>
            <consortium name="EnsemblProtists"/>
        </authorList>
    </citation>
    <scope>IDENTIFICATION</scope>
</reference>
<dbReference type="PaxDb" id="2903-EOD20627"/>
<dbReference type="STRING" id="2903.R1CDW4"/>
<dbReference type="GeneID" id="17266174"/>
<dbReference type="HOGENOM" id="CLU_1868994_0_0_1"/>
<feature type="domain" description="Ubiquitin-like" evidence="1">
    <location>
        <begin position="50"/>
        <end position="129"/>
    </location>
</feature>
<dbReference type="Pfam" id="PF00240">
    <property type="entry name" value="ubiquitin"/>
    <property type="match status" value="1"/>
</dbReference>
<dbReference type="Gene3D" id="3.10.20.90">
    <property type="entry name" value="Phosphatidylinositol 3-kinase Catalytic Subunit, Chain A, domain 1"/>
    <property type="match status" value="1"/>
</dbReference>
<organism evidence="2 3">
    <name type="scientific">Emiliania huxleyi (strain CCMP1516)</name>
    <dbReference type="NCBI Taxonomy" id="280463"/>
    <lineage>
        <taxon>Eukaryota</taxon>
        <taxon>Haptista</taxon>
        <taxon>Haptophyta</taxon>
        <taxon>Prymnesiophyceae</taxon>
        <taxon>Isochrysidales</taxon>
        <taxon>Noelaerhabdaceae</taxon>
        <taxon>Emiliania</taxon>
    </lineage>
</organism>
<dbReference type="PROSITE" id="PS50053">
    <property type="entry name" value="UBIQUITIN_2"/>
    <property type="match status" value="1"/>
</dbReference>
<evidence type="ECO:0000259" key="1">
    <source>
        <dbReference type="PROSITE" id="PS50053"/>
    </source>
</evidence>
<evidence type="ECO:0000313" key="2">
    <source>
        <dbReference type="EnsemblProtists" id="EOD20627"/>
    </source>
</evidence>
<dbReference type="EnsemblProtists" id="EOD20627">
    <property type="protein sequence ID" value="EOD20627"/>
    <property type="gene ID" value="EMIHUDRAFT_255465"/>
</dbReference>
<dbReference type="InterPro" id="IPR029071">
    <property type="entry name" value="Ubiquitin-like_domsf"/>
</dbReference>
<dbReference type="RefSeq" id="XP_005773056.1">
    <property type="nucleotide sequence ID" value="XM_005772999.1"/>
</dbReference>
<dbReference type="KEGG" id="ehx:EMIHUDRAFT_255465"/>